<evidence type="ECO:0000259" key="11">
    <source>
        <dbReference type="Pfam" id="PF13206"/>
    </source>
</evidence>
<keyword evidence="10" id="KW-0812">Transmembrane</keyword>
<dbReference type="Pfam" id="PF13206">
    <property type="entry name" value="VSG_B"/>
    <property type="match status" value="1"/>
</dbReference>
<feature type="compositionally biased region" description="Basic and acidic residues" evidence="9">
    <location>
        <begin position="289"/>
        <end position="319"/>
    </location>
</feature>
<keyword evidence="6 10" id="KW-0472">Membrane</keyword>
<feature type="domain" description="Trypanosome variant surface glycoprotein B-type N-terminal" evidence="11">
    <location>
        <begin position="33"/>
        <end position="249"/>
    </location>
</feature>
<accession>F9W684</accession>
<evidence type="ECO:0000256" key="3">
    <source>
        <dbReference type="ARBA" id="ARBA00022475"/>
    </source>
</evidence>
<evidence type="ECO:0000256" key="2">
    <source>
        <dbReference type="ARBA" id="ARBA00004609"/>
    </source>
</evidence>
<evidence type="ECO:0000256" key="5">
    <source>
        <dbReference type="ARBA" id="ARBA00022729"/>
    </source>
</evidence>
<organism evidence="12 13">
    <name type="scientific">Trypanosoma congolense (strain IL3000)</name>
    <dbReference type="NCBI Taxonomy" id="1068625"/>
    <lineage>
        <taxon>Eukaryota</taxon>
        <taxon>Discoba</taxon>
        <taxon>Euglenozoa</taxon>
        <taxon>Kinetoplastea</taxon>
        <taxon>Metakinetoplastina</taxon>
        <taxon>Trypanosomatida</taxon>
        <taxon>Trypanosomatidae</taxon>
        <taxon>Trypanosoma</taxon>
        <taxon>Nannomonas</taxon>
    </lineage>
</organism>
<reference evidence="12 13" key="2">
    <citation type="journal article" date="2012" name="Proc. Natl. Acad. Sci. U.S.A.">
        <title>Antigenic diversity is generated by distinct evolutionary mechanisms in African trypanosome species.</title>
        <authorList>
            <person name="Jackson A.P."/>
            <person name="Berry A."/>
            <person name="Aslett M."/>
            <person name="Allison H.C."/>
            <person name="Burton P."/>
            <person name="Vavrova-Anderson J."/>
            <person name="Brown R."/>
            <person name="Browne H."/>
            <person name="Corton N."/>
            <person name="Hauser H."/>
            <person name="Gamble J."/>
            <person name="Gilderthorp R."/>
            <person name="Marcello L."/>
            <person name="McQuillan J."/>
            <person name="Otto T.D."/>
            <person name="Quail M.A."/>
            <person name="Sanders M.J."/>
            <person name="van Tonder A."/>
            <person name="Ginger M.L."/>
            <person name="Field M.C."/>
            <person name="Barry J.D."/>
            <person name="Hertz-Fowler C."/>
            <person name="Berriman M."/>
        </authorList>
    </citation>
    <scope>NUCLEOTIDE SEQUENCE [LARGE SCALE GENOMIC DNA]</scope>
    <source>
        <strain evidence="12 13">IL3000</strain>
    </source>
</reference>
<dbReference type="GO" id="GO:0005886">
    <property type="term" value="C:plasma membrane"/>
    <property type="evidence" value="ECO:0007669"/>
    <property type="project" value="UniProtKB-SubCell"/>
</dbReference>
<feature type="transmembrane region" description="Helical" evidence="10">
    <location>
        <begin position="12"/>
        <end position="30"/>
    </location>
</feature>
<dbReference type="AlphaFoldDB" id="F9W684"/>
<protein>
    <submittedName>
        <fullName evidence="12">Variant surface glycoprotein</fullName>
    </submittedName>
</protein>
<evidence type="ECO:0000256" key="1">
    <source>
        <dbReference type="ARBA" id="ARBA00002523"/>
    </source>
</evidence>
<evidence type="ECO:0000313" key="13">
    <source>
        <dbReference type="Proteomes" id="UP000000702"/>
    </source>
</evidence>
<keyword evidence="3" id="KW-1003">Cell membrane</keyword>
<dbReference type="EMBL" id="CAEQ01000832">
    <property type="protein sequence ID" value="CCD12689.1"/>
    <property type="molecule type" value="Genomic_DNA"/>
</dbReference>
<sequence length="357" mass="38911">MIIISKGVNVIFYIFLGMLVELGMCSHVVGHNENVKDILCRVYTVAQNILNNANAQPGFSLKQLESAIFGTRGKAYFGMGVQFPYKCNNKPSGRGVLCNFDGGSGCFAESLLGTFMCVCTPGDESPSNLCGLSDWGDEKWSGGQYWDRNAGALFRKVWDKIIKNCSVENENVKDGAKLLEILEDAVNETTKKLKQGSGFSYLGESGCDRNGNNACASYHNGIQGNDVNIPWVSKIKKILPQLKEEIASTTKGEKERATSESESPVQPGPTVLTERAATPAAQSSPIPLETKEEDRETKPEDKRAESTENHAGEAPETRKQSSQNSSVTEILHLASYHNDDGSLLTQSFSLLWAALLL</sequence>
<proteinExistence type="predicted"/>
<evidence type="ECO:0000256" key="10">
    <source>
        <dbReference type="SAM" id="Phobius"/>
    </source>
</evidence>
<comment type="subcellular location">
    <subcellularLocation>
        <location evidence="2">Cell membrane</location>
        <topology evidence="2">Lipid-anchor</topology>
        <topology evidence="2">GPI-anchor</topology>
    </subcellularLocation>
</comment>
<evidence type="ECO:0000313" key="12">
    <source>
        <dbReference type="EMBL" id="CCD12689.1"/>
    </source>
</evidence>
<feature type="region of interest" description="Disordered" evidence="9">
    <location>
        <begin position="247"/>
        <end position="326"/>
    </location>
</feature>
<gene>
    <name evidence="12" type="ORF">TCIL3000_0_35480</name>
</gene>
<name>F9W684_TRYCI</name>
<keyword evidence="8" id="KW-0449">Lipoprotein</keyword>
<comment type="function">
    <text evidence="1">VSG forms a coat on the surface of the parasite. The trypanosome evades the immune response of the host by expressing a series of antigenically distinct VSGs from an estimated 1000 VSG genes.</text>
</comment>
<dbReference type="InterPro" id="IPR025932">
    <property type="entry name" value="Trypano_VSG_B_N_dom"/>
</dbReference>
<evidence type="ECO:0000256" key="6">
    <source>
        <dbReference type="ARBA" id="ARBA00023136"/>
    </source>
</evidence>
<keyword evidence="4" id="KW-0336">GPI-anchor</keyword>
<dbReference type="GO" id="GO:0098552">
    <property type="term" value="C:side of membrane"/>
    <property type="evidence" value="ECO:0007669"/>
    <property type="project" value="UniProtKB-KW"/>
</dbReference>
<reference evidence="13" key="1">
    <citation type="submission" date="2011-07" db="EMBL/GenBank/DDBJ databases">
        <title>Divergent evolution of antigenic variation in African trypanosomes.</title>
        <authorList>
            <person name="Jackson A.P."/>
            <person name="Berry A."/>
            <person name="Allison H.C."/>
            <person name="Burton P."/>
            <person name="Anderson J."/>
            <person name="Aslett M."/>
            <person name="Brown R."/>
            <person name="Corton N."/>
            <person name="Harris D."/>
            <person name="Hauser H."/>
            <person name="Gamble J."/>
            <person name="Gilderthorp R."/>
            <person name="McQuillan J."/>
            <person name="Quail M.A."/>
            <person name="Sanders M."/>
            <person name="Van Tonder A."/>
            <person name="Ginger M.L."/>
            <person name="Donelson J.E."/>
            <person name="Field M.C."/>
            <person name="Barry J.D."/>
            <person name="Berriman M."/>
            <person name="Hertz-Fowler C."/>
        </authorList>
    </citation>
    <scope>NUCLEOTIDE SEQUENCE [LARGE SCALE GENOMIC DNA]</scope>
    <source>
        <strain evidence="13">IL3000</strain>
    </source>
</reference>
<keyword evidence="13" id="KW-1185">Reference proteome</keyword>
<evidence type="ECO:0000256" key="8">
    <source>
        <dbReference type="ARBA" id="ARBA00023288"/>
    </source>
</evidence>
<evidence type="ECO:0000256" key="4">
    <source>
        <dbReference type="ARBA" id="ARBA00022622"/>
    </source>
</evidence>
<keyword evidence="5" id="KW-0732">Signal</keyword>
<feature type="compositionally biased region" description="Basic and acidic residues" evidence="9">
    <location>
        <begin position="247"/>
        <end position="259"/>
    </location>
</feature>
<evidence type="ECO:0000256" key="9">
    <source>
        <dbReference type="SAM" id="MobiDB-lite"/>
    </source>
</evidence>
<comment type="caution">
    <text evidence="12">The sequence shown here is derived from an EMBL/GenBank/DDBJ whole genome shotgun (WGS) entry which is preliminary data.</text>
</comment>
<dbReference type="Proteomes" id="UP000000702">
    <property type="component" value="Unassembled WGS sequence"/>
</dbReference>
<dbReference type="VEuPathDB" id="TriTrypDB:TcIL3000_0_35480"/>
<keyword evidence="10" id="KW-1133">Transmembrane helix</keyword>
<evidence type="ECO:0000256" key="7">
    <source>
        <dbReference type="ARBA" id="ARBA00023180"/>
    </source>
</evidence>
<keyword evidence="7" id="KW-0325">Glycoprotein</keyword>